<evidence type="ECO:0000313" key="2">
    <source>
        <dbReference type="Proteomes" id="UP000273675"/>
    </source>
</evidence>
<organism evidence="1 2">
    <name type="scientific">Maricaulis maris</name>
    <dbReference type="NCBI Taxonomy" id="74318"/>
    <lineage>
        <taxon>Bacteria</taxon>
        <taxon>Pseudomonadati</taxon>
        <taxon>Pseudomonadota</taxon>
        <taxon>Alphaproteobacteria</taxon>
        <taxon>Maricaulales</taxon>
        <taxon>Maricaulaceae</taxon>
        <taxon>Maricaulis</taxon>
    </lineage>
</organism>
<evidence type="ECO:0000313" key="1">
    <source>
        <dbReference type="EMBL" id="RKQ95418.1"/>
    </source>
</evidence>
<dbReference type="Proteomes" id="UP000273675">
    <property type="component" value="Unassembled WGS sequence"/>
</dbReference>
<proteinExistence type="predicted"/>
<comment type="caution">
    <text evidence="1">The sequence shown here is derived from an EMBL/GenBank/DDBJ whole genome shotgun (WGS) entry which is preliminary data.</text>
</comment>
<dbReference type="RefSeq" id="WP_121211908.1">
    <property type="nucleotide sequence ID" value="NZ_RBIM01000006.1"/>
</dbReference>
<accession>A0A495D1K6</accession>
<name>A0A495D1K6_9PROT</name>
<reference evidence="1 2" key="1">
    <citation type="submission" date="2018-10" db="EMBL/GenBank/DDBJ databases">
        <title>Genomic Encyclopedia of Type Strains, Phase IV (KMG-IV): sequencing the most valuable type-strain genomes for metagenomic binning, comparative biology and taxonomic classification.</title>
        <authorList>
            <person name="Goeker M."/>
        </authorList>
    </citation>
    <scope>NUCLEOTIDE SEQUENCE [LARGE SCALE GENOMIC DNA]</scope>
    <source>
        <strain evidence="1 2">DSM 4734</strain>
    </source>
</reference>
<protein>
    <submittedName>
        <fullName evidence="1">Uncharacterized protein</fullName>
    </submittedName>
</protein>
<dbReference type="AlphaFoldDB" id="A0A495D1K6"/>
<dbReference type="EMBL" id="RBIM01000006">
    <property type="protein sequence ID" value="RKQ95418.1"/>
    <property type="molecule type" value="Genomic_DNA"/>
</dbReference>
<sequence length="108" mass="11461">MGAACARGARTRDPRTDARDAAPAHLCPFKEHAPRSFEGALVLGLVRSGACLKRGGWGFEGLDAETALRRLAQMTPRLPDWLALELLDFAEAGVFAGIAAAREAQGES</sequence>
<gene>
    <name evidence="1" type="ORF">C7435_2520</name>
</gene>